<dbReference type="Proteomes" id="UP000265520">
    <property type="component" value="Unassembled WGS sequence"/>
</dbReference>
<evidence type="ECO:0000259" key="2">
    <source>
        <dbReference type="PROSITE" id="PS50878"/>
    </source>
</evidence>
<sequence length="156" mass="16972">PVSVSHLQFADDTLLLGVKSWANVRALRAVLVLFETMLGLKVNFNKSMLIGINISDSWLSEVASALCCKVGKVHFLYLGLPIGGDPRHVGFWEPMLARLKNILSGWKSRFLSFGGLLILLKSVLTSLPVYALSFFKAPSGTISSIESLLIIILGGE</sequence>
<dbReference type="PANTHER" id="PTHR33116">
    <property type="entry name" value="REVERSE TRANSCRIPTASE ZINC-BINDING DOMAIN-CONTAINING PROTEIN-RELATED-RELATED"/>
    <property type="match status" value="1"/>
</dbReference>
<reference evidence="3 4" key="1">
    <citation type="journal article" date="2018" name="Front. Plant Sci.">
        <title>Red Clover (Trifolium pratense) and Zigzag Clover (T. medium) - A Picture of Genomic Similarities and Differences.</title>
        <authorList>
            <person name="Dluhosova J."/>
            <person name="Istvanek J."/>
            <person name="Nedelnik J."/>
            <person name="Repkova J."/>
        </authorList>
    </citation>
    <scope>NUCLEOTIDE SEQUENCE [LARGE SCALE GENOMIC DNA]</scope>
    <source>
        <strain evidence="4">cv. 10/8</strain>
        <tissue evidence="3">Leaf</tissue>
    </source>
</reference>
<keyword evidence="3" id="KW-0695">RNA-directed DNA polymerase</keyword>
<keyword evidence="1" id="KW-0472">Membrane</keyword>
<dbReference type="PROSITE" id="PS50878">
    <property type="entry name" value="RT_POL"/>
    <property type="match status" value="1"/>
</dbReference>
<proteinExistence type="predicted"/>
<feature type="domain" description="Reverse transcriptase" evidence="2">
    <location>
        <begin position="1"/>
        <end position="82"/>
    </location>
</feature>
<name>A0A392QT54_9FABA</name>
<dbReference type="GO" id="GO:0003964">
    <property type="term" value="F:RNA-directed DNA polymerase activity"/>
    <property type="evidence" value="ECO:0007669"/>
    <property type="project" value="UniProtKB-KW"/>
</dbReference>
<dbReference type="EMBL" id="LXQA010159451">
    <property type="protein sequence ID" value="MCI27468.1"/>
    <property type="molecule type" value="Genomic_DNA"/>
</dbReference>
<comment type="caution">
    <text evidence="3">The sequence shown here is derived from an EMBL/GenBank/DDBJ whole genome shotgun (WGS) entry which is preliminary data.</text>
</comment>
<feature type="non-terminal residue" evidence="3">
    <location>
        <position position="1"/>
    </location>
</feature>
<protein>
    <submittedName>
        <fullName evidence="3">RNA-directed DNA polymerase (Reverse transcriptase)</fullName>
    </submittedName>
</protein>
<dbReference type="AlphaFoldDB" id="A0A392QT54"/>
<keyword evidence="4" id="KW-1185">Reference proteome</keyword>
<evidence type="ECO:0000256" key="1">
    <source>
        <dbReference type="SAM" id="Phobius"/>
    </source>
</evidence>
<feature type="transmembrane region" description="Helical" evidence="1">
    <location>
        <begin position="110"/>
        <end position="131"/>
    </location>
</feature>
<evidence type="ECO:0000313" key="3">
    <source>
        <dbReference type="EMBL" id="MCI27468.1"/>
    </source>
</evidence>
<keyword evidence="3" id="KW-0808">Transferase</keyword>
<keyword evidence="3" id="KW-0548">Nucleotidyltransferase</keyword>
<dbReference type="InterPro" id="IPR000477">
    <property type="entry name" value="RT_dom"/>
</dbReference>
<accession>A0A392QT54</accession>
<dbReference type="PANTHER" id="PTHR33116:SF78">
    <property type="entry name" value="OS12G0587133 PROTEIN"/>
    <property type="match status" value="1"/>
</dbReference>
<evidence type="ECO:0000313" key="4">
    <source>
        <dbReference type="Proteomes" id="UP000265520"/>
    </source>
</evidence>
<keyword evidence="1" id="KW-1133">Transmembrane helix</keyword>
<keyword evidence="1" id="KW-0812">Transmembrane</keyword>
<organism evidence="3 4">
    <name type="scientific">Trifolium medium</name>
    <dbReference type="NCBI Taxonomy" id="97028"/>
    <lineage>
        <taxon>Eukaryota</taxon>
        <taxon>Viridiplantae</taxon>
        <taxon>Streptophyta</taxon>
        <taxon>Embryophyta</taxon>
        <taxon>Tracheophyta</taxon>
        <taxon>Spermatophyta</taxon>
        <taxon>Magnoliopsida</taxon>
        <taxon>eudicotyledons</taxon>
        <taxon>Gunneridae</taxon>
        <taxon>Pentapetalae</taxon>
        <taxon>rosids</taxon>
        <taxon>fabids</taxon>
        <taxon>Fabales</taxon>
        <taxon>Fabaceae</taxon>
        <taxon>Papilionoideae</taxon>
        <taxon>50 kb inversion clade</taxon>
        <taxon>NPAAA clade</taxon>
        <taxon>Hologalegina</taxon>
        <taxon>IRL clade</taxon>
        <taxon>Trifolieae</taxon>
        <taxon>Trifolium</taxon>
    </lineage>
</organism>